<dbReference type="EMBL" id="OUUZ01000008">
    <property type="protein sequence ID" value="SPQ21082.1"/>
    <property type="molecule type" value="Genomic_DNA"/>
</dbReference>
<proteinExistence type="inferred from homology"/>
<accession>A0A3S4C4F4</accession>
<keyword evidence="4" id="KW-0496">Mitochondrion</keyword>
<dbReference type="Proteomes" id="UP000289323">
    <property type="component" value="Unassembled WGS sequence"/>
</dbReference>
<gene>
    <name evidence="7" type="ORF">TT172_LOCUS3501</name>
</gene>
<feature type="region of interest" description="Disordered" evidence="5">
    <location>
        <begin position="16"/>
        <end position="42"/>
    </location>
</feature>
<name>A0A3S4C4F4_9PEZI</name>
<sequence length="161" mass="18120">MASPCLCLGLGRFMPPRPAPPPESEIEETFIKGSGPGGQKINKTNSAVQLRHIPTGIVVKSQATRSRSQNRAIARQLLAARLDELVNGAQSRTAIVSEVKRKRAASRAKKSRRKYRRLAALAEEAKEKEEEEEEEEEEEDTKEEERAEVGKEQDEGKREWR</sequence>
<dbReference type="PANTHER" id="PTHR46203">
    <property type="entry name" value="PROBABLE PEPTIDE CHAIN RELEASE FACTOR C12ORF65"/>
    <property type="match status" value="1"/>
</dbReference>
<dbReference type="InterPro" id="IPR052405">
    <property type="entry name" value="Mito_Transl_Release_Factor"/>
</dbReference>
<dbReference type="Gene3D" id="3.30.160.20">
    <property type="match status" value="1"/>
</dbReference>
<dbReference type="AlphaFoldDB" id="A0A3S4C4F4"/>
<comment type="similarity">
    <text evidence="2">Belongs to the prokaryotic/mitochondrial release factor family.</text>
</comment>
<evidence type="ECO:0000256" key="3">
    <source>
        <dbReference type="ARBA" id="ARBA00022946"/>
    </source>
</evidence>
<feature type="compositionally biased region" description="Acidic residues" evidence="5">
    <location>
        <begin position="129"/>
        <end position="142"/>
    </location>
</feature>
<comment type="subcellular location">
    <subcellularLocation>
        <location evidence="1">Mitochondrion</location>
    </subcellularLocation>
</comment>
<dbReference type="FunFam" id="3.30.160.20:FF:000065">
    <property type="entry name" value="Peptidyl-tRNA hydrolase domain protein"/>
    <property type="match status" value="1"/>
</dbReference>
<dbReference type="GO" id="GO:0032543">
    <property type="term" value="P:mitochondrial translation"/>
    <property type="evidence" value="ECO:0007669"/>
    <property type="project" value="UniProtKB-ARBA"/>
</dbReference>
<evidence type="ECO:0000256" key="4">
    <source>
        <dbReference type="ARBA" id="ARBA00023128"/>
    </source>
</evidence>
<keyword evidence="3" id="KW-0809">Transit peptide</keyword>
<dbReference type="Pfam" id="PF00472">
    <property type="entry name" value="RF-1"/>
    <property type="match status" value="1"/>
</dbReference>
<evidence type="ECO:0000313" key="8">
    <source>
        <dbReference type="Proteomes" id="UP000289323"/>
    </source>
</evidence>
<organism evidence="7 8">
    <name type="scientific">Thermothielavioides terrestris</name>
    <dbReference type="NCBI Taxonomy" id="2587410"/>
    <lineage>
        <taxon>Eukaryota</taxon>
        <taxon>Fungi</taxon>
        <taxon>Dikarya</taxon>
        <taxon>Ascomycota</taxon>
        <taxon>Pezizomycotina</taxon>
        <taxon>Sordariomycetes</taxon>
        <taxon>Sordariomycetidae</taxon>
        <taxon>Sordariales</taxon>
        <taxon>Chaetomiaceae</taxon>
        <taxon>Thermothielavioides</taxon>
    </lineage>
</organism>
<reference evidence="7 8" key="1">
    <citation type="submission" date="2018-04" db="EMBL/GenBank/DDBJ databases">
        <authorList>
            <person name="Huttner S."/>
            <person name="Dainat J."/>
        </authorList>
    </citation>
    <scope>NUCLEOTIDE SEQUENCE [LARGE SCALE GENOMIC DNA]</scope>
</reference>
<feature type="compositionally biased region" description="Basic and acidic residues" evidence="5">
    <location>
        <begin position="143"/>
        <end position="161"/>
    </location>
</feature>
<evidence type="ECO:0000256" key="5">
    <source>
        <dbReference type="SAM" id="MobiDB-lite"/>
    </source>
</evidence>
<evidence type="ECO:0000256" key="1">
    <source>
        <dbReference type="ARBA" id="ARBA00004173"/>
    </source>
</evidence>
<dbReference type="InterPro" id="IPR000352">
    <property type="entry name" value="Pep_chain_release_fac_I"/>
</dbReference>
<evidence type="ECO:0000259" key="6">
    <source>
        <dbReference type="Pfam" id="PF00472"/>
    </source>
</evidence>
<evidence type="ECO:0000313" key="7">
    <source>
        <dbReference type="EMBL" id="SPQ21082.1"/>
    </source>
</evidence>
<protein>
    <submittedName>
        <fullName evidence="7">F372da8b-f85a-42b2-9f70-eb2013cc1d46</fullName>
    </submittedName>
</protein>
<dbReference type="GO" id="GO:0005739">
    <property type="term" value="C:mitochondrion"/>
    <property type="evidence" value="ECO:0007669"/>
    <property type="project" value="UniProtKB-SubCell"/>
</dbReference>
<dbReference type="PANTHER" id="PTHR46203:SF1">
    <property type="entry name" value="MITOCHONDRIAL TRANSLATION RELEASE FACTOR IN RESCUE"/>
    <property type="match status" value="1"/>
</dbReference>
<dbReference type="GO" id="GO:0003747">
    <property type="term" value="F:translation release factor activity"/>
    <property type="evidence" value="ECO:0007669"/>
    <property type="project" value="InterPro"/>
</dbReference>
<dbReference type="InterPro" id="IPR045853">
    <property type="entry name" value="Pep_chain_release_fac_I_sf"/>
</dbReference>
<feature type="region of interest" description="Disordered" evidence="5">
    <location>
        <begin position="123"/>
        <end position="161"/>
    </location>
</feature>
<evidence type="ECO:0000256" key="2">
    <source>
        <dbReference type="ARBA" id="ARBA00010835"/>
    </source>
</evidence>
<feature type="domain" description="Prokaryotic-type class I peptide chain release factors" evidence="6">
    <location>
        <begin position="22"/>
        <end position="115"/>
    </location>
</feature>
<dbReference type="SUPFAM" id="SSF75620">
    <property type="entry name" value="Release factor"/>
    <property type="match status" value="1"/>
</dbReference>